<feature type="compositionally biased region" description="Basic and acidic residues" evidence="1">
    <location>
        <begin position="41"/>
        <end position="56"/>
    </location>
</feature>
<feature type="region of interest" description="Disordered" evidence="1">
    <location>
        <begin position="196"/>
        <end position="216"/>
    </location>
</feature>
<feature type="compositionally biased region" description="Basic residues" evidence="1">
    <location>
        <begin position="61"/>
        <end position="72"/>
    </location>
</feature>
<dbReference type="OrthoDB" id="2957687at2759"/>
<sequence>MPSAPTPVPTFSSPRMAPRPRVIPLFATTVSRPVKRRLAIHEVLRSRPPRVDRAESPRSTSRVHPKREKRKPPPITVMMTAGSSSAAIESPLTPVAENSEPATGEGSSQKVNLQLIPPPHGSVTVINAGWSAQQQHDYRQIGRDAITKFLEVGRCLSNQQPKPRNQARGYIESRIPTFTNHEGHWGADTILRDQLKSMKDTRNKKRTRQTAELDAE</sequence>
<dbReference type="EMBL" id="ML179083">
    <property type="protein sequence ID" value="THV01938.1"/>
    <property type="molecule type" value="Genomic_DNA"/>
</dbReference>
<evidence type="ECO:0000313" key="2">
    <source>
        <dbReference type="EMBL" id="THV01938.1"/>
    </source>
</evidence>
<dbReference type="AlphaFoldDB" id="A0A4S8MGY4"/>
<name>A0A4S8MGY4_DENBC</name>
<proteinExistence type="predicted"/>
<gene>
    <name evidence="2" type="ORF">K435DRAFT_853355</name>
</gene>
<feature type="region of interest" description="Disordered" evidence="1">
    <location>
        <begin position="1"/>
        <end position="20"/>
    </location>
</feature>
<dbReference type="Proteomes" id="UP000297245">
    <property type="component" value="Unassembled WGS sequence"/>
</dbReference>
<reference evidence="2 3" key="1">
    <citation type="journal article" date="2019" name="Nat. Ecol. Evol.">
        <title>Megaphylogeny resolves global patterns of mushroom evolution.</title>
        <authorList>
            <person name="Varga T."/>
            <person name="Krizsan K."/>
            <person name="Foldi C."/>
            <person name="Dima B."/>
            <person name="Sanchez-Garcia M."/>
            <person name="Sanchez-Ramirez S."/>
            <person name="Szollosi G.J."/>
            <person name="Szarkandi J.G."/>
            <person name="Papp V."/>
            <person name="Albert L."/>
            <person name="Andreopoulos W."/>
            <person name="Angelini C."/>
            <person name="Antonin V."/>
            <person name="Barry K.W."/>
            <person name="Bougher N.L."/>
            <person name="Buchanan P."/>
            <person name="Buyck B."/>
            <person name="Bense V."/>
            <person name="Catcheside P."/>
            <person name="Chovatia M."/>
            <person name="Cooper J."/>
            <person name="Damon W."/>
            <person name="Desjardin D."/>
            <person name="Finy P."/>
            <person name="Geml J."/>
            <person name="Haridas S."/>
            <person name="Hughes K."/>
            <person name="Justo A."/>
            <person name="Karasinski D."/>
            <person name="Kautmanova I."/>
            <person name="Kiss B."/>
            <person name="Kocsube S."/>
            <person name="Kotiranta H."/>
            <person name="LaButti K.M."/>
            <person name="Lechner B.E."/>
            <person name="Liimatainen K."/>
            <person name="Lipzen A."/>
            <person name="Lukacs Z."/>
            <person name="Mihaltcheva S."/>
            <person name="Morgado L.N."/>
            <person name="Niskanen T."/>
            <person name="Noordeloos M.E."/>
            <person name="Ohm R.A."/>
            <person name="Ortiz-Santana B."/>
            <person name="Ovrebo C."/>
            <person name="Racz N."/>
            <person name="Riley R."/>
            <person name="Savchenko A."/>
            <person name="Shiryaev A."/>
            <person name="Soop K."/>
            <person name="Spirin V."/>
            <person name="Szebenyi C."/>
            <person name="Tomsovsky M."/>
            <person name="Tulloss R.E."/>
            <person name="Uehling J."/>
            <person name="Grigoriev I.V."/>
            <person name="Vagvolgyi C."/>
            <person name="Papp T."/>
            <person name="Martin F.M."/>
            <person name="Miettinen O."/>
            <person name="Hibbett D.S."/>
            <person name="Nagy L.G."/>
        </authorList>
    </citation>
    <scope>NUCLEOTIDE SEQUENCE [LARGE SCALE GENOMIC DNA]</scope>
    <source>
        <strain evidence="2 3">CBS 962.96</strain>
    </source>
</reference>
<protein>
    <submittedName>
        <fullName evidence="2">Uncharacterized protein</fullName>
    </submittedName>
</protein>
<keyword evidence="3" id="KW-1185">Reference proteome</keyword>
<accession>A0A4S8MGY4</accession>
<organism evidence="2 3">
    <name type="scientific">Dendrothele bispora (strain CBS 962.96)</name>
    <dbReference type="NCBI Taxonomy" id="1314807"/>
    <lineage>
        <taxon>Eukaryota</taxon>
        <taxon>Fungi</taxon>
        <taxon>Dikarya</taxon>
        <taxon>Basidiomycota</taxon>
        <taxon>Agaricomycotina</taxon>
        <taxon>Agaricomycetes</taxon>
        <taxon>Agaricomycetidae</taxon>
        <taxon>Agaricales</taxon>
        <taxon>Agaricales incertae sedis</taxon>
        <taxon>Dendrothele</taxon>
    </lineage>
</organism>
<feature type="region of interest" description="Disordered" evidence="1">
    <location>
        <begin position="41"/>
        <end position="76"/>
    </location>
</feature>
<evidence type="ECO:0000313" key="3">
    <source>
        <dbReference type="Proteomes" id="UP000297245"/>
    </source>
</evidence>
<evidence type="ECO:0000256" key="1">
    <source>
        <dbReference type="SAM" id="MobiDB-lite"/>
    </source>
</evidence>